<gene>
    <name evidence="5" type="ORF">METZ01_LOCUS21090</name>
</gene>
<dbReference type="InterPro" id="IPR036005">
    <property type="entry name" value="Creatinase/aminopeptidase-like"/>
</dbReference>
<evidence type="ECO:0000256" key="1">
    <source>
        <dbReference type="ARBA" id="ARBA00022723"/>
    </source>
</evidence>
<dbReference type="InterPro" id="IPR000587">
    <property type="entry name" value="Creatinase_N"/>
</dbReference>
<dbReference type="PANTHER" id="PTHR46112:SF3">
    <property type="entry name" value="AMINOPEPTIDASE YPDF"/>
    <property type="match status" value="1"/>
</dbReference>
<sequence length="338" mass="37165">MLVTNLIHIRYLCGFTGSAGSLVLTHSSCDFITDGRYTFQSKNEIKGAKTTISSDPHLNVVKKNNLLVSGAKIGFDSKNISHQTYLELQKNLSNIIWNGISGYIESLSMVKDDKEIQAIKTAVEITDKAFAEVFPMIQIGVQEKDIANKLSFLYRQYGDADADAFSPIVGSGPHSAMPHQRPTDKEIGPGELVVIDSGAKYAGYHADMTRTVATKGYSEQQKDIYNIVLEAQLKSIEGIKPGISCKEIDSIARTHITDAGYGKYFDHGLGHSLGLEIHEDPRFSKVSKDTLKSNYVMTVEPGIYLEDVGGVRIEDDIVVTDNGYEVLNKTSKDFTVIS</sequence>
<dbReference type="SUPFAM" id="SSF53092">
    <property type="entry name" value="Creatinase/prolidase N-terminal domain"/>
    <property type="match status" value="1"/>
</dbReference>
<dbReference type="PROSITE" id="PS00491">
    <property type="entry name" value="PROLINE_PEPTIDASE"/>
    <property type="match status" value="1"/>
</dbReference>
<dbReference type="CDD" id="cd01092">
    <property type="entry name" value="APP-like"/>
    <property type="match status" value="1"/>
</dbReference>
<dbReference type="AlphaFoldDB" id="A0A381PMJ4"/>
<dbReference type="Pfam" id="PF00557">
    <property type="entry name" value="Peptidase_M24"/>
    <property type="match status" value="1"/>
</dbReference>
<dbReference type="SUPFAM" id="SSF55920">
    <property type="entry name" value="Creatinase/aminopeptidase"/>
    <property type="match status" value="1"/>
</dbReference>
<evidence type="ECO:0000256" key="2">
    <source>
        <dbReference type="ARBA" id="ARBA00022801"/>
    </source>
</evidence>
<keyword evidence="1" id="KW-0479">Metal-binding</keyword>
<evidence type="ECO:0000313" key="5">
    <source>
        <dbReference type="EMBL" id="SUZ68236.1"/>
    </source>
</evidence>
<accession>A0A381PMJ4</accession>
<dbReference type="InterPro" id="IPR050659">
    <property type="entry name" value="Peptidase_M24B"/>
</dbReference>
<dbReference type="InterPro" id="IPR001131">
    <property type="entry name" value="Peptidase_M24B_aminopep-P_CS"/>
</dbReference>
<dbReference type="GO" id="GO:0046872">
    <property type="term" value="F:metal ion binding"/>
    <property type="evidence" value="ECO:0007669"/>
    <property type="project" value="UniProtKB-KW"/>
</dbReference>
<name>A0A381PMJ4_9ZZZZ</name>
<dbReference type="Gene3D" id="3.40.350.10">
    <property type="entry name" value="Creatinase/prolidase N-terminal domain"/>
    <property type="match status" value="1"/>
</dbReference>
<dbReference type="GO" id="GO:0016787">
    <property type="term" value="F:hydrolase activity"/>
    <property type="evidence" value="ECO:0007669"/>
    <property type="project" value="UniProtKB-KW"/>
</dbReference>
<dbReference type="InterPro" id="IPR000994">
    <property type="entry name" value="Pept_M24"/>
</dbReference>
<dbReference type="Pfam" id="PF01321">
    <property type="entry name" value="Creatinase_N"/>
    <property type="match status" value="1"/>
</dbReference>
<protein>
    <recommendedName>
        <fullName evidence="6">Peptidase M24 domain-containing protein</fullName>
    </recommendedName>
</protein>
<dbReference type="InterPro" id="IPR029149">
    <property type="entry name" value="Creatin/AminoP/Spt16_N"/>
</dbReference>
<organism evidence="5">
    <name type="scientific">marine metagenome</name>
    <dbReference type="NCBI Taxonomy" id="408172"/>
    <lineage>
        <taxon>unclassified sequences</taxon>
        <taxon>metagenomes</taxon>
        <taxon>ecological metagenomes</taxon>
    </lineage>
</organism>
<keyword evidence="2" id="KW-0378">Hydrolase</keyword>
<evidence type="ECO:0000259" key="3">
    <source>
        <dbReference type="Pfam" id="PF00557"/>
    </source>
</evidence>
<evidence type="ECO:0008006" key="6">
    <source>
        <dbReference type="Google" id="ProtNLM"/>
    </source>
</evidence>
<proteinExistence type="predicted"/>
<evidence type="ECO:0000259" key="4">
    <source>
        <dbReference type="Pfam" id="PF01321"/>
    </source>
</evidence>
<dbReference type="Gene3D" id="3.90.230.10">
    <property type="entry name" value="Creatinase/methionine aminopeptidase superfamily"/>
    <property type="match status" value="1"/>
</dbReference>
<dbReference type="EMBL" id="UINC01001034">
    <property type="protein sequence ID" value="SUZ68236.1"/>
    <property type="molecule type" value="Genomic_DNA"/>
</dbReference>
<reference evidence="5" key="1">
    <citation type="submission" date="2018-05" db="EMBL/GenBank/DDBJ databases">
        <authorList>
            <person name="Lanie J.A."/>
            <person name="Ng W.-L."/>
            <person name="Kazmierczak K.M."/>
            <person name="Andrzejewski T.M."/>
            <person name="Davidsen T.M."/>
            <person name="Wayne K.J."/>
            <person name="Tettelin H."/>
            <person name="Glass J.I."/>
            <person name="Rusch D."/>
            <person name="Podicherti R."/>
            <person name="Tsui H.-C.T."/>
            <person name="Winkler M.E."/>
        </authorList>
    </citation>
    <scope>NUCLEOTIDE SEQUENCE</scope>
</reference>
<feature type="domain" description="Peptidase M24" evidence="3">
    <location>
        <begin position="118"/>
        <end position="321"/>
    </location>
</feature>
<feature type="domain" description="Creatinase N-terminal" evidence="4">
    <location>
        <begin position="1"/>
        <end position="109"/>
    </location>
</feature>
<dbReference type="PANTHER" id="PTHR46112">
    <property type="entry name" value="AMINOPEPTIDASE"/>
    <property type="match status" value="1"/>
</dbReference>